<proteinExistence type="inferred from homology"/>
<dbReference type="InterPro" id="IPR033756">
    <property type="entry name" value="YlxH/NBP35"/>
</dbReference>
<dbReference type="InterPro" id="IPR027417">
    <property type="entry name" value="P-loop_NTPase"/>
</dbReference>
<organism evidence="6 7">
    <name type="scientific">Anaeramoeba ignava</name>
    <name type="common">Anaerobic marine amoeba</name>
    <dbReference type="NCBI Taxonomy" id="1746090"/>
    <lineage>
        <taxon>Eukaryota</taxon>
        <taxon>Metamonada</taxon>
        <taxon>Anaeramoebidae</taxon>
        <taxon>Anaeramoeba</taxon>
    </lineage>
</organism>
<dbReference type="PANTHER" id="PTHR23264:SF19">
    <property type="entry name" value="CYTOSOLIC FE-S CLUSTER ASSEMBLY FACTOR NUBP2"/>
    <property type="match status" value="1"/>
</dbReference>
<dbReference type="OrthoDB" id="1741334at2759"/>
<keyword evidence="1" id="KW-0479">Metal-binding</keyword>
<dbReference type="InterPro" id="IPR019591">
    <property type="entry name" value="Mrp/NBP35_ATP-bd"/>
</dbReference>
<dbReference type="AlphaFoldDB" id="A0A9Q0L7U0"/>
<dbReference type="Gene3D" id="3.40.50.300">
    <property type="entry name" value="P-loop containing nucleotide triphosphate hydrolases"/>
    <property type="match status" value="1"/>
</dbReference>
<name>A0A9Q0L7U0_ANAIG</name>
<keyword evidence="4" id="KW-0408">Iron</keyword>
<sequence>MEKFQKIKNIVLVLSGKGGVGKSTVSSFLAVYLRKLNFTVGLLDIDITGPNIPRILGIDSNAQVVQNENEEWLPIIVDSEQKFKVMSIGFLIGRTDAVIWRGPRKHAMIKQFILGVEWGELDWLIIDTPPGTSDEHISLVELLHQVVPKAELLKGIEKIGEMQLNLEEKEEEKQKTKIGAIMVSTPQQISVIDVRKEVNFCVNVDLPIIGLIENMSGFVCPNCDKIHYIFSSDGGADLAKSSLINFLGKVPLDPRVSEICDLDGALVLLDDSSDKNNLSKIVSDAYNSIIKFLVDWSKK</sequence>
<evidence type="ECO:0000313" key="7">
    <source>
        <dbReference type="Proteomes" id="UP001149090"/>
    </source>
</evidence>
<dbReference type="GO" id="GO:0051536">
    <property type="term" value="F:iron-sulfur cluster binding"/>
    <property type="evidence" value="ECO:0007669"/>
    <property type="project" value="UniProtKB-KW"/>
</dbReference>
<evidence type="ECO:0000256" key="3">
    <source>
        <dbReference type="ARBA" id="ARBA00022840"/>
    </source>
</evidence>
<evidence type="ECO:0000256" key="2">
    <source>
        <dbReference type="ARBA" id="ARBA00022741"/>
    </source>
</evidence>
<gene>
    <name evidence="6" type="ORF">M0811_12749</name>
</gene>
<evidence type="ECO:0000313" key="6">
    <source>
        <dbReference type="EMBL" id="KAJ5067942.1"/>
    </source>
</evidence>
<dbReference type="EMBL" id="JAPDFW010000123">
    <property type="protein sequence ID" value="KAJ5067942.1"/>
    <property type="molecule type" value="Genomic_DNA"/>
</dbReference>
<keyword evidence="7" id="KW-1185">Reference proteome</keyword>
<dbReference type="SUPFAM" id="SSF52540">
    <property type="entry name" value="P-loop containing nucleoside triphosphate hydrolases"/>
    <property type="match status" value="1"/>
</dbReference>
<evidence type="ECO:0000256" key="5">
    <source>
        <dbReference type="ARBA" id="ARBA00023014"/>
    </source>
</evidence>
<accession>A0A9Q0L7U0</accession>
<keyword evidence="3" id="KW-0067">ATP-binding</keyword>
<dbReference type="CDD" id="cd02037">
    <property type="entry name" value="Mrp_NBP35"/>
    <property type="match status" value="1"/>
</dbReference>
<dbReference type="GO" id="GO:0016226">
    <property type="term" value="P:iron-sulfur cluster assembly"/>
    <property type="evidence" value="ECO:0007669"/>
    <property type="project" value="InterPro"/>
</dbReference>
<evidence type="ECO:0000256" key="4">
    <source>
        <dbReference type="ARBA" id="ARBA00023004"/>
    </source>
</evidence>
<dbReference type="GO" id="GO:0046872">
    <property type="term" value="F:metal ion binding"/>
    <property type="evidence" value="ECO:0007669"/>
    <property type="project" value="UniProtKB-KW"/>
</dbReference>
<keyword evidence="5" id="KW-0411">Iron-sulfur</keyword>
<evidence type="ECO:0000256" key="1">
    <source>
        <dbReference type="ARBA" id="ARBA00022723"/>
    </source>
</evidence>
<reference evidence="6" key="1">
    <citation type="submission" date="2022-10" db="EMBL/GenBank/DDBJ databases">
        <title>Novel sulphate-reducing endosymbionts in the free-living metamonad Anaeramoeba.</title>
        <authorList>
            <person name="Jerlstrom-Hultqvist J."/>
            <person name="Cepicka I."/>
            <person name="Gallot-Lavallee L."/>
            <person name="Salas-Leiva D."/>
            <person name="Curtis B.A."/>
            <person name="Zahonova K."/>
            <person name="Pipaliya S."/>
            <person name="Dacks J."/>
            <person name="Roger A.J."/>
        </authorList>
    </citation>
    <scope>NUCLEOTIDE SEQUENCE</scope>
    <source>
        <strain evidence="6">BMAN</strain>
    </source>
</reference>
<dbReference type="GO" id="GO:0005829">
    <property type="term" value="C:cytosol"/>
    <property type="evidence" value="ECO:0007669"/>
    <property type="project" value="TreeGrafter"/>
</dbReference>
<comment type="caution">
    <text evidence="6">The sequence shown here is derived from an EMBL/GenBank/DDBJ whole genome shotgun (WGS) entry which is preliminary data.</text>
</comment>
<dbReference type="GO" id="GO:0005524">
    <property type="term" value="F:ATP binding"/>
    <property type="evidence" value="ECO:0007669"/>
    <property type="project" value="UniProtKB-KW"/>
</dbReference>
<protein>
    <submittedName>
        <fullName evidence="6">Nucleotide-binding protein nbp35</fullName>
    </submittedName>
</protein>
<dbReference type="PANTHER" id="PTHR23264">
    <property type="entry name" value="NUCLEOTIDE-BINDING PROTEIN NBP35 YEAST -RELATED"/>
    <property type="match status" value="1"/>
</dbReference>
<dbReference type="Pfam" id="PF10609">
    <property type="entry name" value="ParA"/>
    <property type="match status" value="2"/>
</dbReference>
<dbReference type="OMA" id="WIPVFAD"/>
<dbReference type="GO" id="GO:0140663">
    <property type="term" value="F:ATP-dependent FeS chaperone activity"/>
    <property type="evidence" value="ECO:0007669"/>
    <property type="project" value="InterPro"/>
</dbReference>
<keyword evidence="2" id="KW-0547">Nucleotide-binding</keyword>
<dbReference type="HAMAP" id="MF_02040">
    <property type="entry name" value="Mrp_NBP35"/>
    <property type="match status" value="1"/>
</dbReference>
<dbReference type="Proteomes" id="UP001149090">
    <property type="component" value="Unassembled WGS sequence"/>
</dbReference>